<evidence type="ECO:0000256" key="6">
    <source>
        <dbReference type="ARBA" id="ARBA00022840"/>
    </source>
</evidence>
<dbReference type="InterPro" id="IPR010075">
    <property type="entry name" value="PRibForGlyAmidine_synth_PurQ"/>
</dbReference>
<dbReference type="PANTHER" id="PTHR10099">
    <property type="entry name" value="PHOSPHORIBOSYLFORMYLGLYCINAMIDINE SYNTHASE"/>
    <property type="match status" value="1"/>
</dbReference>
<proteinExistence type="predicted"/>
<dbReference type="EMBL" id="DQWE01000408">
    <property type="protein sequence ID" value="HDI83877.1"/>
    <property type="molecule type" value="Genomic_DNA"/>
</dbReference>
<protein>
    <submittedName>
        <fullName evidence="8">Phosphoribosylformylglycinamidine synthase subunit PurQ</fullName>
    </submittedName>
</protein>
<dbReference type="Gene3D" id="3.40.50.880">
    <property type="match status" value="1"/>
</dbReference>
<dbReference type="GO" id="GO:0016787">
    <property type="term" value="F:hydrolase activity"/>
    <property type="evidence" value="ECO:0007669"/>
    <property type="project" value="UniProtKB-KW"/>
</dbReference>
<dbReference type="AlphaFoldDB" id="A0A7C0VC99"/>
<evidence type="ECO:0000256" key="7">
    <source>
        <dbReference type="ARBA" id="ARBA00022962"/>
    </source>
</evidence>
<dbReference type="GO" id="GO:0005524">
    <property type="term" value="F:ATP binding"/>
    <property type="evidence" value="ECO:0007669"/>
    <property type="project" value="UniProtKB-KW"/>
</dbReference>
<keyword evidence="1" id="KW-0963">Cytoplasm</keyword>
<dbReference type="InterPro" id="IPR029062">
    <property type="entry name" value="Class_I_gatase-like"/>
</dbReference>
<keyword evidence="4" id="KW-0658">Purine biosynthesis</keyword>
<evidence type="ECO:0000256" key="2">
    <source>
        <dbReference type="ARBA" id="ARBA00022598"/>
    </source>
</evidence>
<dbReference type="Proteomes" id="UP000885847">
    <property type="component" value="Unassembled WGS sequence"/>
</dbReference>
<dbReference type="PROSITE" id="PS51273">
    <property type="entry name" value="GATASE_TYPE_1"/>
    <property type="match status" value="1"/>
</dbReference>
<dbReference type="PIRSF" id="PIRSF001586">
    <property type="entry name" value="FGAM_synth_I"/>
    <property type="match status" value="1"/>
</dbReference>
<dbReference type="GO" id="GO:0006189">
    <property type="term" value="P:'de novo' IMP biosynthetic process"/>
    <property type="evidence" value="ECO:0007669"/>
    <property type="project" value="InterPro"/>
</dbReference>
<keyword evidence="5" id="KW-0378">Hydrolase</keyword>
<keyword evidence="2" id="KW-0436">Ligase</keyword>
<sequence>MVKALILRGPGTNCDVETAHALRIAGANVEDVYIKKLMESPEILKDFNIFVIPGGFTYGDDLGAGKVMAIEIEKFLFDELRGFVDKGGLVLGICNGFQILVKSGILPFLDGKQHLTLTMNTRGMFIDTWIELETSNRCVFLKGIKNISLPVANAEGRVVFMDEKVQEKVVNEGYACLFYRGFDPSGSALHIAGMTDETGRVLGMMPHPERNMFRHSHPEWKRGREGGDGLRIFINAVEYFR</sequence>
<name>A0A7C0VC99_UNCW3</name>
<evidence type="ECO:0000256" key="1">
    <source>
        <dbReference type="ARBA" id="ARBA00022490"/>
    </source>
</evidence>
<evidence type="ECO:0000313" key="8">
    <source>
        <dbReference type="EMBL" id="HDI83877.1"/>
    </source>
</evidence>
<keyword evidence="7" id="KW-0315">Glutamine amidotransferase</keyword>
<evidence type="ECO:0000256" key="3">
    <source>
        <dbReference type="ARBA" id="ARBA00022741"/>
    </source>
</evidence>
<dbReference type="GO" id="GO:0004642">
    <property type="term" value="F:phosphoribosylformylglycinamidine synthase activity"/>
    <property type="evidence" value="ECO:0007669"/>
    <property type="project" value="InterPro"/>
</dbReference>
<organism evidence="8">
    <name type="scientific">candidate division WOR-3 bacterium</name>
    <dbReference type="NCBI Taxonomy" id="2052148"/>
    <lineage>
        <taxon>Bacteria</taxon>
        <taxon>Bacteria division WOR-3</taxon>
    </lineage>
</organism>
<evidence type="ECO:0000256" key="5">
    <source>
        <dbReference type="ARBA" id="ARBA00022801"/>
    </source>
</evidence>
<dbReference type="SMART" id="SM01211">
    <property type="entry name" value="GATase_5"/>
    <property type="match status" value="1"/>
</dbReference>
<keyword evidence="3" id="KW-0547">Nucleotide-binding</keyword>
<dbReference type="Pfam" id="PF13507">
    <property type="entry name" value="GATase_5"/>
    <property type="match status" value="1"/>
</dbReference>
<dbReference type="GO" id="GO:0005737">
    <property type="term" value="C:cytoplasm"/>
    <property type="evidence" value="ECO:0007669"/>
    <property type="project" value="TreeGrafter"/>
</dbReference>
<comment type="caution">
    <text evidence="8">The sequence shown here is derived from an EMBL/GenBank/DDBJ whole genome shotgun (WGS) entry which is preliminary data.</text>
</comment>
<dbReference type="SUPFAM" id="SSF52317">
    <property type="entry name" value="Class I glutamine amidotransferase-like"/>
    <property type="match status" value="1"/>
</dbReference>
<evidence type="ECO:0000256" key="4">
    <source>
        <dbReference type="ARBA" id="ARBA00022755"/>
    </source>
</evidence>
<keyword evidence="6" id="KW-0067">ATP-binding</keyword>
<gene>
    <name evidence="8" type="ORF">ENF18_08830</name>
</gene>
<reference evidence="8" key="1">
    <citation type="journal article" date="2020" name="mSystems">
        <title>Genome- and Community-Level Interaction Insights into Carbon Utilization and Element Cycling Functions of Hydrothermarchaeota in Hydrothermal Sediment.</title>
        <authorList>
            <person name="Zhou Z."/>
            <person name="Liu Y."/>
            <person name="Xu W."/>
            <person name="Pan J."/>
            <person name="Luo Z.H."/>
            <person name="Li M."/>
        </authorList>
    </citation>
    <scope>NUCLEOTIDE SEQUENCE [LARGE SCALE GENOMIC DNA]</scope>
    <source>
        <strain evidence="8">HyVt-102</strain>
    </source>
</reference>
<accession>A0A7C0VC99</accession>
<dbReference type="PANTHER" id="PTHR10099:SF1">
    <property type="entry name" value="PHOSPHORIBOSYLFORMYLGLYCINAMIDINE SYNTHASE"/>
    <property type="match status" value="1"/>
</dbReference>